<evidence type="ECO:0000313" key="1">
    <source>
        <dbReference type="EMBL" id="KAI0055813.1"/>
    </source>
</evidence>
<sequence>MEMEVEDLGPAERVDIVEGPGQAEEDQKEEDKDLEDILADWDDEDLYHFIPAPSPPPQSPPPRSPSNSPEPPHASSSRATALDLDDNSSGLFEEEYPGAGHVIRMNQDLHGQWRDRFGVGEVDEDEEDPQVDAGLAEDEDRMEVDEEERRGSTKSRQKKKHKEKAEEKEQETVSPCIRLLPICFQQRLMEIKYIWFEDKPDNKHLVQYRDPLEAIEALLGNPAHAKHIVYRPRKVFSSQTKEVRVYNEIWTGKWWYSVQSSLEAQGHKGATVAPVMIATDKTQLTQYSGNKAAYPVYLTLGNIPRSIRRKPSQHACVLIGYLSVEKINMSALQAQEKSARVQRLFYQSMHHILSPLIKAGLHSVEMTCADGGVRRIFPILAAYVADYPEQCLITCSKYGTCPRCRRPAKELGEPTPGELRKKNWTLGVIQNAKDSNDKRTSFFKACMAEDVSEGVPEPFWKDFPYCDIHSCIMPDVLHQLYQGVFKYIVDWTGTIFNKEELDACIRSLPPAFGTHHFKNGISCLAQISGSECKHMARILLACLAGRLTHPVLVTTRSILDFIYLAQYPTHSDTTLLYMQNALDTVLEHHYVFQELGLCDDFNIPKFHSLPH</sequence>
<name>A0ACB8SH92_9AGAM</name>
<gene>
    <name evidence="1" type="ORF">BV25DRAFT_1921497</name>
</gene>
<evidence type="ECO:0000313" key="2">
    <source>
        <dbReference type="Proteomes" id="UP000814140"/>
    </source>
</evidence>
<proteinExistence type="predicted"/>
<dbReference type="EMBL" id="MU277278">
    <property type="protein sequence ID" value="KAI0055813.1"/>
    <property type="molecule type" value="Genomic_DNA"/>
</dbReference>
<keyword evidence="2" id="KW-1185">Reference proteome</keyword>
<protein>
    <submittedName>
        <fullName evidence="1">Uncharacterized protein</fullName>
    </submittedName>
</protein>
<dbReference type="Proteomes" id="UP000814140">
    <property type="component" value="Unassembled WGS sequence"/>
</dbReference>
<organism evidence="1 2">
    <name type="scientific">Artomyces pyxidatus</name>
    <dbReference type="NCBI Taxonomy" id="48021"/>
    <lineage>
        <taxon>Eukaryota</taxon>
        <taxon>Fungi</taxon>
        <taxon>Dikarya</taxon>
        <taxon>Basidiomycota</taxon>
        <taxon>Agaricomycotina</taxon>
        <taxon>Agaricomycetes</taxon>
        <taxon>Russulales</taxon>
        <taxon>Auriscalpiaceae</taxon>
        <taxon>Artomyces</taxon>
    </lineage>
</organism>
<reference evidence="1" key="1">
    <citation type="submission" date="2021-03" db="EMBL/GenBank/DDBJ databases">
        <authorList>
            <consortium name="DOE Joint Genome Institute"/>
            <person name="Ahrendt S."/>
            <person name="Looney B.P."/>
            <person name="Miyauchi S."/>
            <person name="Morin E."/>
            <person name="Drula E."/>
            <person name="Courty P.E."/>
            <person name="Chicoki N."/>
            <person name="Fauchery L."/>
            <person name="Kohler A."/>
            <person name="Kuo A."/>
            <person name="Labutti K."/>
            <person name="Pangilinan J."/>
            <person name="Lipzen A."/>
            <person name="Riley R."/>
            <person name="Andreopoulos W."/>
            <person name="He G."/>
            <person name="Johnson J."/>
            <person name="Barry K.W."/>
            <person name="Grigoriev I.V."/>
            <person name="Nagy L."/>
            <person name="Hibbett D."/>
            <person name="Henrissat B."/>
            <person name="Matheny P.B."/>
            <person name="Labbe J."/>
            <person name="Martin F."/>
        </authorList>
    </citation>
    <scope>NUCLEOTIDE SEQUENCE</scope>
    <source>
        <strain evidence="1">HHB10654</strain>
    </source>
</reference>
<reference evidence="1" key="2">
    <citation type="journal article" date="2022" name="New Phytol.">
        <title>Evolutionary transition to the ectomycorrhizal habit in the genomes of a hyperdiverse lineage of mushroom-forming fungi.</title>
        <authorList>
            <person name="Looney B."/>
            <person name="Miyauchi S."/>
            <person name="Morin E."/>
            <person name="Drula E."/>
            <person name="Courty P.E."/>
            <person name="Kohler A."/>
            <person name="Kuo A."/>
            <person name="LaButti K."/>
            <person name="Pangilinan J."/>
            <person name="Lipzen A."/>
            <person name="Riley R."/>
            <person name="Andreopoulos W."/>
            <person name="He G."/>
            <person name="Johnson J."/>
            <person name="Nolan M."/>
            <person name="Tritt A."/>
            <person name="Barry K.W."/>
            <person name="Grigoriev I.V."/>
            <person name="Nagy L.G."/>
            <person name="Hibbett D."/>
            <person name="Henrissat B."/>
            <person name="Matheny P.B."/>
            <person name="Labbe J."/>
            <person name="Martin F.M."/>
        </authorList>
    </citation>
    <scope>NUCLEOTIDE SEQUENCE</scope>
    <source>
        <strain evidence="1">HHB10654</strain>
    </source>
</reference>
<comment type="caution">
    <text evidence="1">The sequence shown here is derived from an EMBL/GenBank/DDBJ whole genome shotgun (WGS) entry which is preliminary data.</text>
</comment>
<accession>A0ACB8SH92</accession>